<keyword evidence="10 20" id="KW-0735">Signal-anchor</keyword>
<evidence type="ECO:0000256" key="9">
    <source>
        <dbReference type="ARBA" id="ARBA00022723"/>
    </source>
</evidence>
<dbReference type="PANTHER" id="PTHR10468:SF0">
    <property type="entry name" value="ALPHA-1,3-MANNOSYL-GLYCOPROTEIN 2-BETA-N-ACETYLGLUCOSAMINYLTRANSFERASE"/>
    <property type="match status" value="1"/>
</dbReference>
<keyword evidence="12 20" id="KW-0333">Golgi apparatus</keyword>
<dbReference type="GO" id="GO:0006487">
    <property type="term" value="P:protein N-linked glycosylation"/>
    <property type="evidence" value="ECO:0007669"/>
    <property type="project" value="TreeGrafter"/>
</dbReference>
<evidence type="ECO:0000256" key="1">
    <source>
        <dbReference type="ARBA" id="ARBA00004323"/>
    </source>
</evidence>
<dbReference type="EC" id="2.4.1.101" evidence="17 20"/>
<evidence type="ECO:0000256" key="10">
    <source>
        <dbReference type="ARBA" id="ARBA00022968"/>
    </source>
</evidence>
<evidence type="ECO:0000256" key="21">
    <source>
        <dbReference type="SAM" id="MobiDB-lite"/>
    </source>
</evidence>
<dbReference type="Gene3D" id="3.10.180.20">
    <property type="entry name" value="N-Acetylglucosaminyltransferase I, Domain 2"/>
    <property type="match status" value="1"/>
</dbReference>
<evidence type="ECO:0000256" key="15">
    <source>
        <dbReference type="ARBA" id="ARBA00023211"/>
    </source>
</evidence>
<sequence length="463" mass="54188">MRRNHFFILVAFLLALWIFITHYIFMNQPRSLFTYTSGSNSMKDQLQAFETKLRSEEVVNNFLLEKFRKAITMRYSEANLQANVTSVPKPVSAPSQSPSVDGNNNSLHNDKRLQELTAHSENAIAVVVFSCNRVSVAKCLNALLKYRPSKEKFPIIVSQDCNHARTAEVIQSYGDQIYHILQPDQSDIPVPPKEKKFKGYFKIARHYGWALNETFYKFKFQTAIIVEDDLEVAPDFFEYFLGTYPILLADPTLWCISAWNDNGKKNLIAVENPELLYRTDFFPGLGWMLTKSLWDELSPKWPHSYWDDWIRQPEQRKDRACIRPEVSRTKTFGMVGVSNGLFYEKHLKYIYLNNIYVPFTKKNLTYLIKDNYDVEYSKLVYSSTVVTYPELRARQIVHEGTVRIPYYTKDMFKHTARMLGLMDDFKSGVPRTSYRGIVSFVFENRRVFLAPQPNWKGYDLSWR</sequence>
<evidence type="ECO:0000256" key="16">
    <source>
        <dbReference type="ARBA" id="ARBA00037706"/>
    </source>
</evidence>
<evidence type="ECO:0000256" key="5">
    <source>
        <dbReference type="ARBA" id="ARBA00022490"/>
    </source>
</evidence>
<dbReference type="GO" id="GO:0000139">
    <property type="term" value="C:Golgi membrane"/>
    <property type="evidence" value="ECO:0007669"/>
    <property type="project" value="UniProtKB-SubCell"/>
</dbReference>
<protein>
    <recommendedName>
        <fullName evidence="17 20">Alpha-1,3-mannosyl-glycoprotein 2-beta-N-acetylglucosaminyltransferase</fullName>
        <shortName evidence="20">GNT-I</shortName>
        <shortName evidence="20">GlcNAc-T I</shortName>
        <ecNumber evidence="17 20">2.4.1.101</ecNumber>
    </recommendedName>
    <alternativeName>
        <fullName evidence="18 20">N-glycosyl-oligosaccharide-glycoprotein N-acetylglucosaminyltransferase I</fullName>
    </alternativeName>
</protein>
<dbReference type="GO" id="GO:0030145">
    <property type="term" value="F:manganese ion binding"/>
    <property type="evidence" value="ECO:0007669"/>
    <property type="project" value="UniProtKB-UniRule"/>
</dbReference>
<proteinExistence type="inferred from homology"/>
<keyword evidence="8 20" id="KW-0812">Transmembrane</keyword>
<evidence type="ECO:0000256" key="3">
    <source>
        <dbReference type="ARBA" id="ARBA00004922"/>
    </source>
</evidence>
<evidence type="ECO:0000313" key="22">
    <source>
        <dbReference type="EMBL" id="CAH0385117.1"/>
    </source>
</evidence>
<organism evidence="22 23">
    <name type="scientific">Bemisia tabaci</name>
    <name type="common">Sweetpotato whitefly</name>
    <name type="synonym">Aleurodes tabaci</name>
    <dbReference type="NCBI Taxonomy" id="7038"/>
    <lineage>
        <taxon>Eukaryota</taxon>
        <taxon>Metazoa</taxon>
        <taxon>Ecdysozoa</taxon>
        <taxon>Arthropoda</taxon>
        <taxon>Hexapoda</taxon>
        <taxon>Insecta</taxon>
        <taxon>Pterygota</taxon>
        <taxon>Neoptera</taxon>
        <taxon>Paraneoptera</taxon>
        <taxon>Hemiptera</taxon>
        <taxon>Sternorrhyncha</taxon>
        <taxon>Aleyrodoidea</taxon>
        <taxon>Aleyrodidae</taxon>
        <taxon>Aleyrodinae</taxon>
        <taxon>Bemisia</taxon>
    </lineage>
</organism>
<dbReference type="GO" id="GO:0048471">
    <property type="term" value="C:perinuclear region of cytoplasm"/>
    <property type="evidence" value="ECO:0007669"/>
    <property type="project" value="UniProtKB-SubCell"/>
</dbReference>
<name>A0A9P0F0Z1_BEMTA</name>
<dbReference type="InterPro" id="IPR004139">
    <property type="entry name" value="Glyco_trans_13"/>
</dbReference>
<dbReference type="CDD" id="cd02514">
    <property type="entry name" value="GT13_GLCNAC-TI"/>
    <property type="match status" value="1"/>
</dbReference>
<dbReference type="Proteomes" id="UP001152759">
    <property type="component" value="Chromosome 2"/>
</dbReference>
<dbReference type="InterPro" id="IPR029044">
    <property type="entry name" value="Nucleotide-diphossugar_trans"/>
</dbReference>
<evidence type="ECO:0000256" key="11">
    <source>
        <dbReference type="ARBA" id="ARBA00022989"/>
    </source>
</evidence>
<dbReference type="Pfam" id="PF03071">
    <property type="entry name" value="GNT-I"/>
    <property type="match status" value="1"/>
</dbReference>
<evidence type="ECO:0000256" key="19">
    <source>
        <dbReference type="ARBA" id="ARBA00049421"/>
    </source>
</evidence>
<keyword evidence="6 20" id="KW-0328">Glycosyltransferase</keyword>
<evidence type="ECO:0000256" key="4">
    <source>
        <dbReference type="ARBA" id="ARBA00006492"/>
    </source>
</evidence>
<dbReference type="FunFam" id="3.10.180.20:FF:000001">
    <property type="entry name" value="alpha-1,3-mannosyl-glycoprotein 2-beta-N-acetylglucosaminyltransferase"/>
    <property type="match status" value="1"/>
</dbReference>
<keyword evidence="7" id="KW-0808">Transferase</keyword>
<evidence type="ECO:0000256" key="20">
    <source>
        <dbReference type="RuleBase" id="RU368119"/>
    </source>
</evidence>
<feature type="transmembrane region" description="Helical" evidence="20">
    <location>
        <begin position="6"/>
        <end position="25"/>
    </location>
</feature>
<evidence type="ECO:0000256" key="8">
    <source>
        <dbReference type="ARBA" id="ARBA00022692"/>
    </source>
</evidence>
<comment type="pathway">
    <text evidence="3 20">Protein modification; protein glycosylation.</text>
</comment>
<comment type="subcellular location">
    <subcellularLocation>
        <location evidence="2">Cytoplasm</location>
        <location evidence="2">Perinuclear region</location>
    </subcellularLocation>
    <subcellularLocation>
        <location evidence="1 20">Golgi apparatus membrane</location>
        <topology evidence="1 20">Single-pass type II membrane protein</topology>
    </subcellularLocation>
</comment>
<keyword evidence="14" id="KW-1015">Disulfide bond</keyword>
<dbReference type="EMBL" id="OU963863">
    <property type="protein sequence ID" value="CAH0385117.1"/>
    <property type="molecule type" value="Genomic_DNA"/>
</dbReference>
<keyword evidence="9 20" id="KW-0479">Metal-binding</keyword>
<keyword evidence="5" id="KW-0963">Cytoplasm</keyword>
<comment type="cofactor">
    <cofactor evidence="20">
        <name>Mn(2+)</name>
        <dbReference type="ChEBI" id="CHEBI:29035"/>
    </cofactor>
    <text evidence="20">The cofactor is mostly bound to the substrate.</text>
</comment>
<evidence type="ECO:0000313" key="23">
    <source>
        <dbReference type="Proteomes" id="UP001152759"/>
    </source>
</evidence>
<evidence type="ECO:0000256" key="12">
    <source>
        <dbReference type="ARBA" id="ARBA00023034"/>
    </source>
</evidence>
<comment type="function">
    <text evidence="16 20">Initiates complex N-linked carbohydrate formation. Essential for the conversion of high-mannose to hybrid and complex N-glycans.</text>
</comment>
<dbReference type="PANTHER" id="PTHR10468">
    <property type="entry name" value="PROTEIN O-LINKED-MANNOSE BETA-1,2-N-ACETYLGLUCOSAMINYLTRANSFERASE 1/ALPHA-1,3-MANNOSYL-GLYCOPROTEIN 2-BETA-N-ACETYLGLUCOSAMINYLTRANSFERASE"/>
    <property type="match status" value="1"/>
</dbReference>
<dbReference type="InterPro" id="IPR052261">
    <property type="entry name" value="Glycosyltransferase_13"/>
</dbReference>
<reference evidence="22" key="1">
    <citation type="submission" date="2021-12" db="EMBL/GenBank/DDBJ databases">
        <authorList>
            <person name="King R."/>
        </authorList>
    </citation>
    <scope>NUCLEOTIDE SEQUENCE</scope>
</reference>
<evidence type="ECO:0000256" key="18">
    <source>
        <dbReference type="ARBA" id="ARBA00041712"/>
    </source>
</evidence>
<comment type="similarity">
    <text evidence="4 20">Belongs to the glycosyltransferase 13 family.</text>
</comment>
<dbReference type="Gene3D" id="3.90.550.10">
    <property type="entry name" value="Spore Coat Polysaccharide Biosynthesis Protein SpsA, Chain A"/>
    <property type="match status" value="1"/>
</dbReference>
<comment type="catalytic activity">
    <reaction evidence="19 20">
        <text>N(4)-(alpha-D-Man-(1-&gt;3)-[alpha-D-Man-(1-&gt;3)-[alpha-D-Man-(1-&gt;6)]-alpha-D-Man-(1-&gt;6)]-beta-D-Man-(1-&gt;4)-beta-D-GlcNAc-(1-&gt;4)-beta-D-GlcNAc)-L-asparaginyl-[protein] (N-glucan mannose isomer 5A1,2) + UDP-N-acetyl-alpha-D-glucosamine = N(4)-{beta-D-GlcNAc-(1-&gt;2)-alpha-D-Man-(1-&gt;3)-[alpha-D-Man-(1-&gt;3)-[alpha-D-Man-(1-&gt;6)]-alpha-D-Man-(1-&gt;6)]-beta-D-Man-(1-&gt;4)-beta-D-GlcNAc-(1-&gt;4)-beta-D-GlcNAc}-L-asparaginyl-[protein] + UDP + H(+)</text>
        <dbReference type="Rhea" id="RHEA:11456"/>
        <dbReference type="Rhea" id="RHEA-COMP:14367"/>
        <dbReference type="Rhea" id="RHEA-COMP:14368"/>
        <dbReference type="ChEBI" id="CHEBI:15378"/>
        <dbReference type="ChEBI" id="CHEBI:57705"/>
        <dbReference type="ChEBI" id="CHEBI:58223"/>
        <dbReference type="ChEBI" id="CHEBI:59087"/>
        <dbReference type="ChEBI" id="CHEBI:60625"/>
        <dbReference type="EC" id="2.4.1.101"/>
    </reaction>
</comment>
<keyword evidence="11 20" id="KW-1133">Transmembrane helix</keyword>
<feature type="compositionally biased region" description="Polar residues" evidence="21">
    <location>
        <begin position="93"/>
        <end position="107"/>
    </location>
</feature>
<evidence type="ECO:0000256" key="6">
    <source>
        <dbReference type="ARBA" id="ARBA00022676"/>
    </source>
</evidence>
<gene>
    <name evidence="22" type="ORF">BEMITA_LOCUS4374</name>
</gene>
<evidence type="ECO:0000256" key="13">
    <source>
        <dbReference type="ARBA" id="ARBA00023136"/>
    </source>
</evidence>
<accession>A0A9P0F0Z1</accession>
<dbReference type="GO" id="GO:0003827">
    <property type="term" value="F:alpha-1,3-mannosylglycoprotein 2-beta-N-acetylglucosaminyltransferase activity"/>
    <property type="evidence" value="ECO:0007669"/>
    <property type="project" value="UniProtKB-UniRule"/>
</dbReference>
<feature type="region of interest" description="Disordered" evidence="21">
    <location>
        <begin position="87"/>
        <end position="108"/>
    </location>
</feature>
<dbReference type="AlphaFoldDB" id="A0A9P0F0Z1"/>
<evidence type="ECO:0000256" key="14">
    <source>
        <dbReference type="ARBA" id="ARBA00023157"/>
    </source>
</evidence>
<evidence type="ECO:0000256" key="17">
    <source>
        <dbReference type="ARBA" id="ARBA00038949"/>
    </source>
</evidence>
<keyword evidence="15 20" id="KW-0464">Manganese</keyword>
<dbReference type="FunFam" id="3.90.550.10:FF:000055">
    <property type="entry name" value="Alpha-1,3-mannosyl-glycoprotein 2-beta-N-acetylglucosaminyltransferase"/>
    <property type="match status" value="1"/>
</dbReference>
<keyword evidence="23" id="KW-1185">Reference proteome</keyword>
<keyword evidence="13 20" id="KW-0472">Membrane</keyword>
<evidence type="ECO:0000256" key="2">
    <source>
        <dbReference type="ARBA" id="ARBA00004556"/>
    </source>
</evidence>
<evidence type="ECO:0000256" key="7">
    <source>
        <dbReference type="ARBA" id="ARBA00022679"/>
    </source>
</evidence>
<dbReference type="SUPFAM" id="SSF53448">
    <property type="entry name" value="Nucleotide-diphospho-sugar transferases"/>
    <property type="match status" value="1"/>
</dbReference>